<protein>
    <recommendedName>
        <fullName evidence="5">BHLH domain-containing protein</fullName>
    </recommendedName>
</protein>
<reference evidence="6 7" key="1">
    <citation type="submission" date="2019-01" db="EMBL/GenBank/DDBJ databases">
        <title>A draft genome assembly of the solar-powered sea slug Elysia chlorotica.</title>
        <authorList>
            <person name="Cai H."/>
            <person name="Li Q."/>
            <person name="Fang X."/>
            <person name="Li J."/>
            <person name="Curtis N.E."/>
            <person name="Altenburger A."/>
            <person name="Shibata T."/>
            <person name="Feng M."/>
            <person name="Maeda T."/>
            <person name="Schwartz J.A."/>
            <person name="Shigenobu S."/>
            <person name="Lundholm N."/>
            <person name="Nishiyama T."/>
            <person name="Yang H."/>
            <person name="Hasebe M."/>
            <person name="Li S."/>
            <person name="Pierce S.K."/>
            <person name="Wang J."/>
        </authorList>
    </citation>
    <scope>NUCLEOTIDE SEQUENCE [LARGE SCALE GENOMIC DNA]</scope>
    <source>
        <strain evidence="6">EC2010</strain>
        <tissue evidence="6">Whole organism of an adult</tissue>
    </source>
</reference>
<feature type="non-terminal residue" evidence="6">
    <location>
        <position position="1"/>
    </location>
</feature>
<dbReference type="GO" id="GO:0000978">
    <property type="term" value="F:RNA polymerase II cis-regulatory region sequence-specific DNA binding"/>
    <property type="evidence" value="ECO:0007669"/>
    <property type="project" value="TreeGrafter"/>
</dbReference>
<keyword evidence="7" id="KW-1185">Reference proteome</keyword>
<evidence type="ECO:0000256" key="1">
    <source>
        <dbReference type="ARBA" id="ARBA00023015"/>
    </source>
</evidence>
<feature type="compositionally biased region" description="Polar residues" evidence="4">
    <location>
        <begin position="260"/>
        <end position="283"/>
    </location>
</feature>
<evidence type="ECO:0000256" key="3">
    <source>
        <dbReference type="ARBA" id="ARBA00023163"/>
    </source>
</evidence>
<organism evidence="6 7">
    <name type="scientific">Elysia chlorotica</name>
    <name type="common">Eastern emerald elysia</name>
    <name type="synonym">Sea slug</name>
    <dbReference type="NCBI Taxonomy" id="188477"/>
    <lineage>
        <taxon>Eukaryota</taxon>
        <taxon>Metazoa</taxon>
        <taxon>Spiralia</taxon>
        <taxon>Lophotrochozoa</taxon>
        <taxon>Mollusca</taxon>
        <taxon>Gastropoda</taxon>
        <taxon>Heterobranchia</taxon>
        <taxon>Euthyneura</taxon>
        <taxon>Panpulmonata</taxon>
        <taxon>Sacoglossa</taxon>
        <taxon>Placobranchoidea</taxon>
        <taxon>Plakobranchidae</taxon>
        <taxon>Elysia</taxon>
    </lineage>
</organism>
<name>A0A3S0Z433_ELYCH</name>
<dbReference type="InterPro" id="IPR040238">
    <property type="entry name" value="TAL-like"/>
</dbReference>
<evidence type="ECO:0000313" key="6">
    <source>
        <dbReference type="EMBL" id="RUS68911.1"/>
    </source>
</evidence>
<accession>A0A3S0Z433</accession>
<dbReference type="Pfam" id="PF00010">
    <property type="entry name" value="HLH"/>
    <property type="match status" value="1"/>
</dbReference>
<dbReference type="Gene3D" id="4.10.280.10">
    <property type="entry name" value="Helix-loop-helix DNA-binding domain"/>
    <property type="match status" value="1"/>
</dbReference>
<dbReference type="PANTHER" id="PTHR13864:SF15">
    <property type="entry name" value="T-CELL ACUTE LYMPHOCYTIC LEUKEMIA PROTEIN 1 HOMOLOG-RELATED"/>
    <property type="match status" value="1"/>
</dbReference>
<dbReference type="EMBL" id="RQTK01001931">
    <property type="protein sequence ID" value="RUS68911.1"/>
    <property type="molecule type" value="Genomic_DNA"/>
</dbReference>
<dbReference type="SMART" id="SM00353">
    <property type="entry name" value="HLH"/>
    <property type="match status" value="1"/>
</dbReference>
<dbReference type="GO" id="GO:0000981">
    <property type="term" value="F:DNA-binding transcription factor activity, RNA polymerase II-specific"/>
    <property type="evidence" value="ECO:0007669"/>
    <property type="project" value="InterPro"/>
</dbReference>
<feature type="non-terminal residue" evidence="6">
    <location>
        <position position="352"/>
    </location>
</feature>
<feature type="domain" description="BHLH" evidence="5">
    <location>
        <begin position="74"/>
        <end position="126"/>
    </location>
</feature>
<dbReference type="STRING" id="188477.A0A3S0Z433"/>
<feature type="region of interest" description="Disordered" evidence="4">
    <location>
        <begin position="296"/>
        <end position="352"/>
    </location>
</feature>
<feature type="region of interest" description="Disordered" evidence="4">
    <location>
        <begin position="233"/>
        <end position="283"/>
    </location>
</feature>
<comment type="caution">
    <text evidence="6">The sequence shown here is derived from an EMBL/GenBank/DDBJ whole genome shotgun (WGS) entry which is preliminary data.</text>
</comment>
<dbReference type="PROSITE" id="PS50888">
    <property type="entry name" value="BHLH"/>
    <property type="match status" value="1"/>
</dbReference>
<gene>
    <name evidence="6" type="ORF">EGW08_023326</name>
</gene>
<keyword evidence="1" id="KW-0805">Transcription regulation</keyword>
<dbReference type="FunFam" id="4.10.280.10:FF:000015">
    <property type="entry name" value="T-cell acute lymphocytic leukemia 1"/>
    <property type="match status" value="1"/>
</dbReference>
<dbReference type="PANTHER" id="PTHR13864">
    <property type="entry name" value="T-CELL ACUTE LYMPHOCYTIC LEUKEMIA/STEM CELL LEUKEMIA-RELATED"/>
    <property type="match status" value="1"/>
</dbReference>
<keyword evidence="2" id="KW-0238">DNA-binding</keyword>
<dbReference type="CDD" id="cd19708">
    <property type="entry name" value="bHLH_TS_dHLH3B_like"/>
    <property type="match status" value="1"/>
</dbReference>
<feature type="compositionally biased region" description="Basic and acidic residues" evidence="4">
    <location>
        <begin position="238"/>
        <end position="259"/>
    </location>
</feature>
<evidence type="ECO:0000256" key="4">
    <source>
        <dbReference type="SAM" id="MobiDB-lite"/>
    </source>
</evidence>
<dbReference type="Proteomes" id="UP000271974">
    <property type="component" value="Unassembled WGS sequence"/>
</dbReference>
<sequence length="352" mass="39652">STFRPNQHHTVPLLAKLSSSSFSDSNANCHVSGNISAGRLRPFPEQAERISGHCRQTTTLGTGHEPVSGGRKVVRRVFTNTRERWRQQNVNGAFCELRKLVPTHPPDKKLSKNEILRLAIRYIDLLNKVLDFQQANEQPHADEGLEKEEDRVCTQSNQTGPSREDGKFDNKTACWFKTSLSSGEDSMDINQCQNHPHCISNPCYTTHSKNSSEAYTGSIEFCNAVDNDFTVPITRGDLAPEKNPDETNHQQREGRDKYHLTNSRNTDRTQNLDTQQKDYPTYKHSNAYCQKVNDLSKSQSISPKNNSLVPGKNEKIKGRTSSKRCLSIGAKEGYKDSGRKHDVGRDRGKILV</sequence>
<dbReference type="OrthoDB" id="10069510at2759"/>
<feature type="region of interest" description="Disordered" evidence="4">
    <location>
        <begin position="140"/>
        <end position="165"/>
    </location>
</feature>
<proteinExistence type="predicted"/>
<feature type="compositionally biased region" description="Basic and acidic residues" evidence="4">
    <location>
        <begin position="140"/>
        <end position="152"/>
    </location>
</feature>
<evidence type="ECO:0000313" key="7">
    <source>
        <dbReference type="Proteomes" id="UP000271974"/>
    </source>
</evidence>
<dbReference type="InterPro" id="IPR011598">
    <property type="entry name" value="bHLH_dom"/>
</dbReference>
<feature type="compositionally biased region" description="Basic and acidic residues" evidence="4">
    <location>
        <begin position="332"/>
        <end position="352"/>
    </location>
</feature>
<feature type="compositionally biased region" description="Polar residues" evidence="4">
    <location>
        <begin position="296"/>
        <end position="308"/>
    </location>
</feature>
<dbReference type="SUPFAM" id="SSF47459">
    <property type="entry name" value="HLH, helix-loop-helix DNA-binding domain"/>
    <property type="match status" value="1"/>
</dbReference>
<dbReference type="GO" id="GO:0046983">
    <property type="term" value="F:protein dimerization activity"/>
    <property type="evidence" value="ECO:0007669"/>
    <property type="project" value="InterPro"/>
</dbReference>
<dbReference type="AlphaFoldDB" id="A0A3S0Z433"/>
<evidence type="ECO:0000259" key="5">
    <source>
        <dbReference type="PROSITE" id="PS50888"/>
    </source>
</evidence>
<evidence type="ECO:0000256" key="2">
    <source>
        <dbReference type="ARBA" id="ARBA00023125"/>
    </source>
</evidence>
<dbReference type="InterPro" id="IPR036638">
    <property type="entry name" value="HLH_DNA-bd_sf"/>
</dbReference>
<keyword evidence="3" id="KW-0804">Transcription</keyword>